<name>U7R0T0_PHOTE</name>
<comment type="caution">
    <text evidence="1">The sequence shown here is derived from an EMBL/GenBank/DDBJ whole genome shotgun (WGS) entry which is preliminary data.</text>
</comment>
<reference evidence="1 2" key="1">
    <citation type="submission" date="2013-10" db="EMBL/GenBank/DDBJ databases">
        <title>Whole Genome Shotgun Sequence of Photorhabdus temperata J3.</title>
        <authorList>
            <person name="Park G.-S."/>
            <person name="Hong S.-J."/>
            <person name="Shin J.-H."/>
        </authorList>
    </citation>
    <scope>NUCLEOTIDE SEQUENCE [LARGE SCALE GENOMIC DNA]</scope>
    <source>
        <strain evidence="1 2">J3</strain>
    </source>
</reference>
<dbReference type="Proteomes" id="UP000017133">
    <property type="component" value="Unassembled WGS sequence"/>
</dbReference>
<proteinExistence type="predicted"/>
<protein>
    <submittedName>
        <fullName evidence="1">Uncharacterized protein</fullName>
    </submittedName>
</protein>
<keyword evidence="2" id="KW-1185">Reference proteome</keyword>
<accession>U7R0T0</accession>
<evidence type="ECO:0000313" key="1">
    <source>
        <dbReference type="EMBL" id="ERT13548.1"/>
    </source>
</evidence>
<dbReference type="EMBL" id="AXDT01000068">
    <property type="protein sequence ID" value="ERT13548.1"/>
    <property type="molecule type" value="Genomic_DNA"/>
</dbReference>
<organism evidence="1 2">
    <name type="scientific">Photorhabdus temperata J3</name>
    <dbReference type="NCBI Taxonomy" id="1389415"/>
    <lineage>
        <taxon>Bacteria</taxon>
        <taxon>Pseudomonadati</taxon>
        <taxon>Pseudomonadota</taxon>
        <taxon>Gammaproteobacteria</taxon>
        <taxon>Enterobacterales</taxon>
        <taxon>Morganellaceae</taxon>
        <taxon>Photorhabdus</taxon>
    </lineage>
</organism>
<dbReference type="AlphaFoldDB" id="U7R0T0"/>
<evidence type="ECO:0000313" key="2">
    <source>
        <dbReference type="Proteomes" id="UP000017133"/>
    </source>
</evidence>
<dbReference type="PATRIC" id="fig|1389415.4.peg.1648"/>
<sequence>MMTTPLVMQLIDAILARRYNAPDETEEQPFVEDNDPQVILVGFGR</sequence>
<gene>
    <name evidence="1" type="ORF">O185_08215</name>
</gene>